<dbReference type="EMBL" id="JAOYFB010000040">
    <property type="protein sequence ID" value="KAK4035716.1"/>
    <property type="molecule type" value="Genomic_DNA"/>
</dbReference>
<comment type="caution">
    <text evidence="4">The sequence shown here is derived from an EMBL/GenBank/DDBJ whole genome shotgun (WGS) entry which is preliminary data.</text>
</comment>
<evidence type="ECO:0000256" key="2">
    <source>
        <dbReference type="ARBA" id="ARBA00022525"/>
    </source>
</evidence>
<proteinExistence type="predicted"/>
<keyword evidence="2" id="KW-0964">Secreted</keyword>
<reference evidence="4 5" key="1">
    <citation type="journal article" date="2023" name="Nucleic Acids Res.">
        <title>The hologenome of Daphnia magna reveals possible DNA methylation and microbiome-mediated evolution of the host genome.</title>
        <authorList>
            <person name="Chaturvedi A."/>
            <person name="Li X."/>
            <person name="Dhandapani V."/>
            <person name="Marshall H."/>
            <person name="Kissane S."/>
            <person name="Cuenca-Cambronero M."/>
            <person name="Asole G."/>
            <person name="Calvet F."/>
            <person name="Ruiz-Romero M."/>
            <person name="Marangio P."/>
            <person name="Guigo R."/>
            <person name="Rago D."/>
            <person name="Mirbahai L."/>
            <person name="Eastwood N."/>
            <person name="Colbourne J.K."/>
            <person name="Zhou J."/>
            <person name="Mallon E."/>
            <person name="Orsini L."/>
        </authorList>
    </citation>
    <scope>NUCLEOTIDE SEQUENCE [LARGE SCALE GENOMIC DNA]</scope>
    <source>
        <strain evidence="4">LRV0_1</strain>
    </source>
</reference>
<dbReference type="Pfam" id="PF03128">
    <property type="entry name" value="CXCXC"/>
    <property type="match status" value="1"/>
</dbReference>
<name>A0ABR0B1Z2_9CRUS</name>
<evidence type="ECO:0000313" key="5">
    <source>
        <dbReference type="Proteomes" id="UP001234178"/>
    </source>
</evidence>
<gene>
    <name evidence="4" type="ORF">OUZ56_027799</name>
</gene>
<protein>
    <submittedName>
        <fullName evidence="4">Uncharacterized protein</fullName>
    </submittedName>
</protein>
<dbReference type="InterPro" id="IPR004153">
    <property type="entry name" value="CXCXC_repeat"/>
</dbReference>
<dbReference type="InterPro" id="IPR029034">
    <property type="entry name" value="Cystine-knot_cytokine"/>
</dbReference>
<evidence type="ECO:0000313" key="4">
    <source>
        <dbReference type="EMBL" id="KAK4035716.1"/>
    </source>
</evidence>
<organism evidence="4 5">
    <name type="scientific">Daphnia magna</name>
    <dbReference type="NCBI Taxonomy" id="35525"/>
    <lineage>
        <taxon>Eukaryota</taxon>
        <taxon>Metazoa</taxon>
        <taxon>Ecdysozoa</taxon>
        <taxon>Arthropoda</taxon>
        <taxon>Crustacea</taxon>
        <taxon>Branchiopoda</taxon>
        <taxon>Diplostraca</taxon>
        <taxon>Cladocera</taxon>
        <taxon>Anomopoda</taxon>
        <taxon>Daphniidae</taxon>
        <taxon>Daphnia</taxon>
    </lineage>
</organism>
<sequence length="102" mass="11593">MRCDHGKCPQHLAQHCLPGEKQLRRVSVLAFKQGERARCLTLEVEEHGNCKCACLITEKDCQQVQIYSKNNCRCECPNKSEAHACEQNGFNWHSSSCRCIQG</sequence>
<keyword evidence="5" id="KW-1185">Reference proteome</keyword>
<accession>A0ABR0B1Z2</accession>
<dbReference type="Gene3D" id="2.10.90.10">
    <property type="entry name" value="Cystine-knot cytokines"/>
    <property type="match status" value="1"/>
</dbReference>
<keyword evidence="3" id="KW-0732">Signal</keyword>
<evidence type="ECO:0000256" key="3">
    <source>
        <dbReference type="ARBA" id="ARBA00022729"/>
    </source>
</evidence>
<comment type="subcellular location">
    <subcellularLocation>
        <location evidence="1">Secreted</location>
    </subcellularLocation>
</comment>
<evidence type="ECO:0000256" key="1">
    <source>
        <dbReference type="ARBA" id="ARBA00004613"/>
    </source>
</evidence>
<dbReference type="Proteomes" id="UP001234178">
    <property type="component" value="Unassembled WGS sequence"/>
</dbReference>